<sequence>MSIVSVMLRSLVRLVSSLVCVPVACITTVLYYSDHLPRNVNLERMVRDDLLDHDHFLFHLLINILRCL</sequence>
<feature type="transmembrane region" description="Helical" evidence="1">
    <location>
        <begin position="12"/>
        <end position="32"/>
    </location>
</feature>
<name>A0A7J7PA72_9MAGN</name>
<evidence type="ECO:0000256" key="1">
    <source>
        <dbReference type="SAM" id="Phobius"/>
    </source>
</evidence>
<evidence type="ECO:0000313" key="4">
    <source>
        <dbReference type="Proteomes" id="UP000541444"/>
    </source>
</evidence>
<evidence type="ECO:0000256" key="2">
    <source>
        <dbReference type="SAM" id="SignalP"/>
    </source>
</evidence>
<dbReference type="PANTHER" id="PTHR37900">
    <property type="match status" value="1"/>
</dbReference>
<proteinExistence type="predicted"/>
<evidence type="ECO:0000313" key="3">
    <source>
        <dbReference type="EMBL" id="KAF6176327.1"/>
    </source>
</evidence>
<organism evidence="3 4">
    <name type="scientific">Kingdonia uniflora</name>
    <dbReference type="NCBI Taxonomy" id="39325"/>
    <lineage>
        <taxon>Eukaryota</taxon>
        <taxon>Viridiplantae</taxon>
        <taxon>Streptophyta</taxon>
        <taxon>Embryophyta</taxon>
        <taxon>Tracheophyta</taxon>
        <taxon>Spermatophyta</taxon>
        <taxon>Magnoliopsida</taxon>
        <taxon>Ranunculales</taxon>
        <taxon>Circaeasteraceae</taxon>
        <taxon>Kingdonia</taxon>
    </lineage>
</organism>
<keyword evidence="2" id="KW-0732">Signal</keyword>
<dbReference type="Proteomes" id="UP000541444">
    <property type="component" value="Unassembled WGS sequence"/>
</dbReference>
<reference evidence="3 4" key="1">
    <citation type="journal article" date="2020" name="IScience">
        <title>Genome Sequencing of the Endangered Kingdonia uniflora (Circaeasteraceae, Ranunculales) Reveals Potential Mechanisms of Evolutionary Specialization.</title>
        <authorList>
            <person name="Sun Y."/>
            <person name="Deng T."/>
            <person name="Zhang A."/>
            <person name="Moore M.J."/>
            <person name="Landis J.B."/>
            <person name="Lin N."/>
            <person name="Zhang H."/>
            <person name="Zhang X."/>
            <person name="Huang J."/>
            <person name="Zhang X."/>
            <person name="Sun H."/>
            <person name="Wang H."/>
        </authorList>
    </citation>
    <scope>NUCLEOTIDE SEQUENCE [LARGE SCALE GENOMIC DNA]</scope>
    <source>
        <strain evidence="3">TB1705</strain>
        <tissue evidence="3">Leaf</tissue>
    </source>
</reference>
<dbReference type="PANTHER" id="PTHR37900:SF5">
    <property type="entry name" value="OS02G0159250 PROTEIN"/>
    <property type="match status" value="1"/>
</dbReference>
<dbReference type="AlphaFoldDB" id="A0A7J7PA72"/>
<feature type="chain" id="PRO_5029859101" evidence="2">
    <location>
        <begin position="18"/>
        <end position="68"/>
    </location>
</feature>
<dbReference type="EMBL" id="JACGCM010000115">
    <property type="protein sequence ID" value="KAF6176327.1"/>
    <property type="molecule type" value="Genomic_DNA"/>
</dbReference>
<keyword evidence="4" id="KW-1185">Reference proteome</keyword>
<feature type="signal peptide" evidence="2">
    <location>
        <begin position="1"/>
        <end position="17"/>
    </location>
</feature>
<keyword evidence="1" id="KW-0472">Membrane</keyword>
<accession>A0A7J7PA72</accession>
<keyword evidence="1" id="KW-0812">Transmembrane</keyword>
<keyword evidence="1" id="KW-1133">Transmembrane helix</keyword>
<gene>
    <name evidence="3" type="ORF">GIB67_011116</name>
</gene>
<protein>
    <submittedName>
        <fullName evidence="3">Uncharacterized protein</fullName>
    </submittedName>
</protein>
<comment type="caution">
    <text evidence="3">The sequence shown here is derived from an EMBL/GenBank/DDBJ whole genome shotgun (WGS) entry which is preliminary data.</text>
</comment>